<reference evidence="1" key="2">
    <citation type="journal article" date="2022" name="New Phytol.">
        <title>Evolutionary transition to the ectomycorrhizal habit in the genomes of a hyperdiverse lineage of mushroom-forming fungi.</title>
        <authorList>
            <person name="Looney B."/>
            <person name="Miyauchi S."/>
            <person name="Morin E."/>
            <person name="Drula E."/>
            <person name="Courty P.E."/>
            <person name="Kohler A."/>
            <person name="Kuo A."/>
            <person name="LaButti K."/>
            <person name="Pangilinan J."/>
            <person name="Lipzen A."/>
            <person name="Riley R."/>
            <person name="Andreopoulos W."/>
            <person name="He G."/>
            <person name="Johnson J."/>
            <person name="Nolan M."/>
            <person name="Tritt A."/>
            <person name="Barry K.W."/>
            <person name="Grigoriev I.V."/>
            <person name="Nagy L.G."/>
            <person name="Hibbett D."/>
            <person name="Henrissat B."/>
            <person name="Matheny P.B."/>
            <person name="Labbe J."/>
            <person name="Martin F.M."/>
        </authorList>
    </citation>
    <scope>NUCLEOTIDE SEQUENCE</scope>
    <source>
        <strain evidence="1">EC-137</strain>
    </source>
</reference>
<accession>A0ACB8QZ11</accession>
<gene>
    <name evidence="1" type="ORF">K488DRAFT_40514</name>
</gene>
<protein>
    <submittedName>
        <fullName evidence="1">Snare associated Golgi protein-domain-containing protein</fullName>
    </submittedName>
</protein>
<reference evidence="1" key="1">
    <citation type="submission" date="2021-02" db="EMBL/GenBank/DDBJ databases">
        <authorList>
            <consortium name="DOE Joint Genome Institute"/>
            <person name="Ahrendt S."/>
            <person name="Looney B.P."/>
            <person name="Miyauchi S."/>
            <person name="Morin E."/>
            <person name="Drula E."/>
            <person name="Courty P.E."/>
            <person name="Chicoki N."/>
            <person name="Fauchery L."/>
            <person name="Kohler A."/>
            <person name="Kuo A."/>
            <person name="Labutti K."/>
            <person name="Pangilinan J."/>
            <person name="Lipzen A."/>
            <person name="Riley R."/>
            <person name="Andreopoulos W."/>
            <person name="He G."/>
            <person name="Johnson J."/>
            <person name="Barry K.W."/>
            <person name="Grigoriev I.V."/>
            <person name="Nagy L."/>
            <person name="Hibbett D."/>
            <person name="Henrissat B."/>
            <person name="Matheny P.B."/>
            <person name="Labbe J."/>
            <person name="Martin F."/>
        </authorList>
    </citation>
    <scope>NUCLEOTIDE SEQUENCE</scope>
    <source>
        <strain evidence="1">EC-137</strain>
    </source>
</reference>
<proteinExistence type="predicted"/>
<organism evidence="1 2">
    <name type="scientific">Vararia minispora EC-137</name>
    <dbReference type="NCBI Taxonomy" id="1314806"/>
    <lineage>
        <taxon>Eukaryota</taxon>
        <taxon>Fungi</taxon>
        <taxon>Dikarya</taxon>
        <taxon>Basidiomycota</taxon>
        <taxon>Agaricomycotina</taxon>
        <taxon>Agaricomycetes</taxon>
        <taxon>Russulales</taxon>
        <taxon>Lachnocladiaceae</taxon>
        <taxon>Vararia</taxon>
    </lineage>
</organism>
<dbReference type="Proteomes" id="UP000814128">
    <property type="component" value="Unassembled WGS sequence"/>
</dbReference>
<keyword evidence="2" id="KW-1185">Reference proteome</keyword>
<dbReference type="EMBL" id="MU273468">
    <property type="protein sequence ID" value="KAI0036817.1"/>
    <property type="molecule type" value="Genomic_DNA"/>
</dbReference>
<evidence type="ECO:0000313" key="2">
    <source>
        <dbReference type="Proteomes" id="UP000814128"/>
    </source>
</evidence>
<comment type="caution">
    <text evidence="1">The sequence shown here is derived from an EMBL/GenBank/DDBJ whole genome shotgun (WGS) entry which is preliminary data.</text>
</comment>
<name>A0ACB8QZ11_9AGAM</name>
<sequence length="312" mass="33600">LSAQIHAPILLVLIAFPLSTALVFSAFWSLPFDFAWPQNLADLAQLGRELRAYSKSGRTELTHVIGAISVATVWMHAWSVPGSVLWNVLAGALFSPVRATLVLSVLTTLGSIGAALLSAPLAPFITRYFPKSLAVARSAFEGDSTGPSSPVWVRVTVLRLIGIVPWSGVNIACGVLGVSLWDCLLGTFIGSIPWTAVTCQIGDILHTVVASPSPNTETISSILMSPALIAKLVALSALSLAPILGRNYLRLWLSPASVDALENSDVEERVTRWAWVRDWRTKVRLASRSRSPSNDSEEDLTALRHEKEASLS</sequence>
<feature type="non-terminal residue" evidence="1">
    <location>
        <position position="1"/>
    </location>
</feature>
<evidence type="ECO:0000313" key="1">
    <source>
        <dbReference type="EMBL" id="KAI0036817.1"/>
    </source>
</evidence>